<organism evidence="2 3">
    <name type="scientific">Sphingopyxis flava</name>
    <dbReference type="NCBI Taxonomy" id="1507287"/>
    <lineage>
        <taxon>Bacteria</taxon>
        <taxon>Pseudomonadati</taxon>
        <taxon>Pseudomonadota</taxon>
        <taxon>Alphaproteobacteria</taxon>
        <taxon>Sphingomonadales</taxon>
        <taxon>Sphingomonadaceae</taxon>
        <taxon>Sphingopyxis</taxon>
    </lineage>
</organism>
<sequence length="93" mass="9939">MLNGANANARTAMAGISSGANELSLRGDPATGAFSVFCFRDRRLLAVESVNRPQDQRAARKLILTQGLTPDQAPDEDVDLRAITPVRQECIGA</sequence>
<accession>A0A1T5GKD1</accession>
<dbReference type="RefSeq" id="WP_217699172.1">
    <property type="nucleotide sequence ID" value="NZ_FUYP01000083.1"/>
</dbReference>
<dbReference type="Proteomes" id="UP000190044">
    <property type="component" value="Unassembled WGS sequence"/>
</dbReference>
<dbReference type="InterPro" id="IPR016156">
    <property type="entry name" value="FAD/NAD-linked_Rdtase_dimer_sf"/>
</dbReference>
<protein>
    <submittedName>
        <fullName evidence="2">Reductase C-terminal</fullName>
    </submittedName>
</protein>
<dbReference type="AlphaFoldDB" id="A0A1T5GKD1"/>
<proteinExistence type="predicted"/>
<gene>
    <name evidence="2" type="ORF">SAMN06295937_10831</name>
</gene>
<name>A0A1T5GKD1_9SPHN</name>
<dbReference type="Pfam" id="PF14759">
    <property type="entry name" value="Reductase_C"/>
    <property type="match status" value="1"/>
</dbReference>
<keyword evidence="3" id="KW-1185">Reference proteome</keyword>
<evidence type="ECO:0000313" key="2">
    <source>
        <dbReference type="EMBL" id="SKC08807.1"/>
    </source>
</evidence>
<dbReference type="Gene3D" id="3.30.390.30">
    <property type="match status" value="1"/>
</dbReference>
<reference evidence="3" key="1">
    <citation type="submission" date="2017-02" db="EMBL/GenBank/DDBJ databases">
        <authorList>
            <person name="Varghese N."/>
            <person name="Submissions S."/>
        </authorList>
    </citation>
    <scope>NUCLEOTIDE SEQUENCE [LARGE SCALE GENOMIC DNA]</scope>
    <source>
        <strain evidence="3">R11H</strain>
    </source>
</reference>
<evidence type="ECO:0000259" key="1">
    <source>
        <dbReference type="Pfam" id="PF14759"/>
    </source>
</evidence>
<dbReference type="InterPro" id="IPR028202">
    <property type="entry name" value="Reductase_C"/>
</dbReference>
<feature type="domain" description="Reductase C-terminal" evidence="1">
    <location>
        <begin position="12"/>
        <end position="83"/>
    </location>
</feature>
<evidence type="ECO:0000313" key="3">
    <source>
        <dbReference type="Proteomes" id="UP000190044"/>
    </source>
</evidence>
<dbReference type="EMBL" id="FUYP01000083">
    <property type="protein sequence ID" value="SKC08807.1"/>
    <property type="molecule type" value="Genomic_DNA"/>
</dbReference>
<dbReference type="SUPFAM" id="SSF55424">
    <property type="entry name" value="FAD/NAD-linked reductases, dimerisation (C-terminal) domain"/>
    <property type="match status" value="1"/>
</dbReference>